<evidence type="ECO:0000259" key="3">
    <source>
        <dbReference type="Pfam" id="PF07833"/>
    </source>
</evidence>
<dbReference type="InterPro" id="IPR036582">
    <property type="entry name" value="Mao_N_sf"/>
</dbReference>
<comment type="caution">
    <text evidence="4">The sequence shown here is derived from an EMBL/GenBank/DDBJ whole genome shotgun (WGS) entry which is preliminary data.</text>
</comment>
<reference evidence="4 5" key="1">
    <citation type="submission" date="2018-12" db="EMBL/GenBank/DDBJ databases">
        <authorList>
            <person name="Sun L."/>
            <person name="Chen Z."/>
        </authorList>
    </citation>
    <scope>NUCLEOTIDE SEQUENCE [LARGE SCALE GENOMIC DNA]</scope>
    <source>
        <strain evidence="4 5">LMG 29736</strain>
    </source>
</reference>
<name>A0A429XAU3_SIMTE</name>
<keyword evidence="2" id="KW-1133">Transmembrane helix</keyword>
<feature type="compositionally biased region" description="Acidic residues" evidence="1">
    <location>
        <begin position="91"/>
        <end position="102"/>
    </location>
</feature>
<dbReference type="AlphaFoldDB" id="A0A429XAU3"/>
<dbReference type="SUPFAM" id="SSF55383">
    <property type="entry name" value="Copper amine oxidase, domain N"/>
    <property type="match status" value="1"/>
</dbReference>
<keyword evidence="2" id="KW-0472">Membrane</keyword>
<dbReference type="Pfam" id="PF07833">
    <property type="entry name" value="Cu_amine_oxidN1"/>
    <property type="match status" value="1"/>
</dbReference>
<gene>
    <name evidence="4" type="ORF">D5F11_006845</name>
</gene>
<evidence type="ECO:0000313" key="5">
    <source>
        <dbReference type="Proteomes" id="UP000287296"/>
    </source>
</evidence>
<dbReference type="OrthoDB" id="2732647at2"/>
<dbReference type="InterPro" id="IPR012854">
    <property type="entry name" value="Cu_amine_oxidase-like_N"/>
</dbReference>
<evidence type="ECO:0000256" key="1">
    <source>
        <dbReference type="SAM" id="MobiDB-lite"/>
    </source>
</evidence>
<proteinExistence type="predicted"/>
<feature type="region of interest" description="Disordered" evidence="1">
    <location>
        <begin position="91"/>
        <end position="111"/>
    </location>
</feature>
<keyword evidence="2" id="KW-0812">Transmembrane</keyword>
<sequence>MSVPSSLFLPIKVNKLLKDFLFDFQFSFRLPFYTYKPDEKGENKMKKLLIMMMSVFFLLNIVHFTVKADDDHDHKKYKYYKGDWGDDDDDDDDYDDDYDEDNEHYNNERTDNSKSITSQWYLWTRMAGTAKGELPFSEPQNMTFQNNSSKKQLSLYCIPMNGELFIPGKSVGEFLGAKASFYSASRILELNMNDTELIFRVDTNVSYENKIKTPIPARAMFFNEDVYLPISVVANGLGFSIKWDTEQQVIYFQEMNN</sequence>
<accession>A0A429XAU3</accession>
<protein>
    <submittedName>
        <fullName evidence="4">Copper amine oxidase N-terminal domain-containing protein</fullName>
    </submittedName>
</protein>
<dbReference type="EMBL" id="QYTW02000004">
    <property type="protein sequence ID" value="RST60544.1"/>
    <property type="molecule type" value="Genomic_DNA"/>
</dbReference>
<feature type="domain" description="Copper amine oxidase-like N-terminal" evidence="3">
    <location>
        <begin position="158"/>
        <end position="251"/>
    </location>
</feature>
<dbReference type="Proteomes" id="UP000287296">
    <property type="component" value="Unassembled WGS sequence"/>
</dbReference>
<feature type="transmembrane region" description="Helical" evidence="2">
    <location>
        <begin position="48"/>
        <end position="66"/>
    </location>
</feature>
<evidence type="ECO:0000256" key="2">
    <source>
        <dbReference type="SAM" id="Phobius"/>
    </source>
</evidence>
<organism evidence="4 5">
    <name type="scientific">Siminovitchia terrae</name>
    <name type="common">Bacillus terrae</name>
    <dbReference type="NCBI Taxonomy" id="1914933"/>
    <lineage>
        <taxon>Bacteria</taxon>
        <taxon>Bacillati</taxon>
        <taxon>Bacillota</taxon>
        <taxon>Bacilli</taxon>
        <taxon>Bacillales</taxon>
        <taxon>Bacillaceae</taxon>
        <taxon>Siminovitchia</taxon>
    </lineage>
</organism>
<evidence type="ECO:0000313" key="4">
    <source>
        <dbReference type="EMBL" id="RST60544.1"/>
    </source>
</evidence>